<dbReference type="InterPro" id="IPR002541">
    <property type="entry name" value="Cyt_c_assembly"/>
</dbReference>
<dbReference type="PATRIC" id="fig|1203610.3.peg.550"/>
<reference evidence="8 9" key="1">
    <citation type="submission" date="2013-04" db="EMBL/GenBank/DDBJ databases">
        <title>The Genome Sequence of Parabacteroides gordonii DSM 23371.</title>
        <authorList>
            <consortium name="The Broad Institute Genomics Platform"/>
            <person name="Earl A."/>
            <person name="Ward D."/>
            <person name="Feldgarden M."/>
            <person name="Gevers D."/>
            <person name="Martens E."/>
            <person name="Sakamoto M."/>
            <person name="Benno Y."/>
            <person name="Suzuki N."/>
            <person name="Matsunaga N."/>
            <person name="Koshihara K."/>
            <person name="Seki M."/>
            <person name="Komiya H."/>
            <person name="Walker B."/>
            <person name="Young S."/>
            <person name="Zeng Q."/>
            <person name="Gargeya S."/>
            <person name="Fitzgerald M."/>
            <person name="Haas B."/>
            <person name="Abouelleil A."/>
            <person name="Allen A.W."/>
            <person name="Alvarado L."/>
            <person name="Arachchi H.M."/>
            <person name="Berlin A.M."/>
            <person name="Chapman S.B."/>
            <person name="Gainer-Dewar J."/>
            <person name="Goldberg J."/>
            <person name="Griggs A."/>
            <person name="Gujja S."/>
            <person name="Hansen M."/>
            <person name="Howarth C."/>
            <person name="Imamovic A."/>
            <person name="Ireland A."/>
            <person name="Larimer J."/>
            <person name="McCowan C."/>
            <person name="Murphy C."/>
            <person name="Pearson M."/>
            <person name="Poon T.W."/>
            <person name="Priest M."/>
            <person name="Roberts A."/>
            <person name="Saif S."/>
            <person name="Shea T."/>
            <person name="Sisk P."/>
            <person name="Sykes S."/>
            <person name="Wortman J."/>
            <person name="Nusbaum C."/>
            <person name="Birren B."/>
        </authorList>
    </citation>
    <scope>NUCLEOTIDE SEQUENCE [LARGE SCALE GENOMIC DNA]</scope>
    <source>
        <strain evidence="8 9">MS-1</strain>
    </source>
</reference>
<keyword evidence="4 6" id="KW-1133">Transmembrane helix</keyword>
<dbReference type="GO" id="GO:0020037">
    <property type="term" value="F:heme binding"/>
    <property type="evidence" value="ECO:0007669"/>
    <property type="project" value="InterPro"/>
</dbReference>
<dbReference type="GO" id="GO:0005886">
    <property type="term" value="C:plasma membrane"/>
    <property type="evidence" value="ECO:0007669"/>
    <property type="project" value="TreeGrafter"/>
</dbReference>
<dbReference type="GO" id="GO:0017004">
    <property type="term" value="P:cytochrome complex assembly"/>
    <property type="evidence" value="ECO:0007669"/>
    <property type="project" value="UniProtKB-KW"/>
</dbReference>
<keyword evidence="2 6" id="KW-0812">Transmembrane</keyword>
<feature type="transmembrane region" description="Helical" evidence="6">
    <location>
        <begin position="93"/>
        <end position="112"/>
    </location>
</feature>
<feature type="transmembrane region" description="Helical" evidence="6">
    <location>
        <begin position="133"/>
        <end position="153"/>
    </location>
</feature>
<organism evidence="8 9">
    <name type="scientific">Parabacteroides gordonii MS-1 = DSM 23371</name>
    <dbReference type="NCBI Taxonomy" id="1203610"/>
    <lineage>
        <taxon>Bacteria</taxon>
        <taxon>Pseudomonadati</taxon>
        <taxon>Bacteroidota</taxon>
        <taxon>Bacteroidia</taxon>
        <taxon>Bacteroidales</taxon>
        <taxon>Tannerellaceae</taxon>
        <taxon>Parabacteroides</taxon>
    </lineage>
</organism>
<evidence type="ECO:0000256" key="3">
    <source>
        <dbReference type="ARBA" id="ARBA00022748"/>
    </source>
</evidence>
<accession>A0A0F5JP25</accession>
<evidence type="ECO:0000313" key="9">
    <source>
        <dbReference type="Proteomes" id="UP000033035"/>
    </source>
</evidence>
<dbReference type="EMBL" id="AQHW01000003">
    <property type="protein sequence ID" value="KKB59551.1"/>
    <property type="molecule type" value="Genomic_DNA"/>
</dbReference>
<feature type="transmembrane region" description="Helical" evidence="6">
    <location>
        <begin position="37"/>
        <end position="59"/>
    </location>
</feature>
<name>A0A0F5JP25_9BACT</name>
<feature type="transmembrane region" description="Helical" evidence="6">
    <location>
        <begin position="12"/>
        <end position="31"/>
    </location>
</feature>
<keyword evidence="3" id="KW-0201">Cytochrome c-type biogenesis</keyword>
<evidence type="ECO:0000256" key="1">
    <source>
        <dbReference type="ARBA" id="ARBA00004141"/>
    </source>
</evidence>
<feature type="domain" description="Cytochrome c assembly protein" evidence="7">
    <location>
        <begin position="91"/>
        <end position="254"/>
    </location>
</feature>
<dbReference type="PANTHER" id="PTHR30071:SF1">
    <property type="entry name" value="CYTOCHROME B_B6 PROTEIN-RELATED"/>
    <property type="match status" value="1"/>
</dbReference>
<comment type="caution">
    <text evidence="8">The sequence shown here is derived from an EMBL/GenBank/DDBJ whole genome shotgun (WGS) entry which is preliminary data.</text>
</comment>
<evidence type="ECO:0000259" key="7">
    <source>
        <dbReference type="Pfam" id="PF01578"/>
    </source>
</evidence>
<evidence type="ECO:0000256" key="2">
    <source>
        <dbReference type="ARBA" id="ARBA00022692"/>
    </source>
</evidence>
<protein>
    <recommendedName>
        <fullName evidence="7">Cytochrome c assembly protein domain-containing protein</fullName>
    </recommendedName>
</protein>
<dbReference type="InterPro" id="IPR045062">
    <property type="entry name" value="Cyt_c_biogenesis_CcsA/CcmC"/>
</dbReference>
<dbReference type="PANTHER" id="PTHR30071">
    <property type="entry name" value="HEME EXPORTER PROTEIN C"/>
    <property type="match status" value="1"/>
</dbReference>
<dbReference type="AlphaFoldDB" id="A0A0F5JP25"/>
<dbReference type="Pfam" id="PF01578">
    <property type="entry name" value="Cytochrom_C_asm"/>
    <property type="match status" value="1"/>
</dbReference>
<dbReference type="HOGENOM" id="CLU_049710_3_0_10"/>
<comment type="subcellular location">
    <subcellularLocation>
        <location evidence="1">Membrane</location>
        <topology evidence="1">Multi-pass membrane protein</topology>
    </subcellularLocation>
</comment>
<sequence>MGSIMDWSHFIYFALPAVACWAVGAVMAYRPNKFGQVLLWTILGLAVFMTFIVGMWLSLERPPLRTMGETRLWYSFFLPVAGIITYVRWRYKWILSFSTVLSFVFICINIFKPEIHNKTLMPALQSPWFAPHVIVYMFAYAMLGAAAVVAVYLLFRSRKTAIDSNVMSLCDNLVYVGTAFLTIGMLFGALWAKEAWGHYWGWDPKETWAAATWLGNLLYIHFRLHKGMKYKTALGLLVFAFFLLQICWFGVNYLPSAQGNSVHVYNME</sequence>
<proteinExistence type="predicted"/>
<feature type="transmembrane region" description="Helical" evidence="6">
    <location>
        <begin position="173"/>
        <end position="192"/>
    </location>
</feature>
<dbReference type="STRING" id="1203610.HMPREF1536_00532"/>
<keyword evidence="9" id="KW-1185">Reference proteome</keyword>
<keyword evidence="5 6" id="KW-0472">Membrane</keyword>
<gene>
    <name evidence="8" type="ORF">HMPREF1536_00532</name>
</gene>
<dbReference type="Proteomes" id="UP000033035">
    <property type="component" value="Unassembled WGS sequence"/>
</dbReference>
<evidence type="ECO:0000256" key="5">
    <source>
        <dbReference type="ARBA" id="ARBA00023136"/>
    </source>
</evidence>
<feature type="transmembrane region" description="Helical" evidence="6">
    <location>
        <begin position="233"/>
        <end position="251"/>
    </location>
</feature>
<feature type="transmembrane region" description="Helical" evidence="6">
    <location>
        <begin position="71"/>
        <end position="87"/>
    </location>
</feature>
<evidence type="ECO:0000256" key="4">
    <source>
        <dbReference type="ARBA" id="ARBA00022989"/>
    </source>
</evidence>
<evidence type="ECO:0000313" key="8">
    <source>
        <dbReference type="EMBL" id="KKB59551.1"/>
    </source>
</evidence>
<evidence type="ECO:0000256" key="6">
    <source>
        <dbReference type="SAM" id="Phobius"/>
    </source>
</evidence>